<comment type="similarity">
    <text evidence="3">Belongs to the class I-like SAM-binding methyltransferase superfamily. Cx-SAM synthase family.</text>
</comment>
<proteinExistence type="inferred from homology"/>
<dbReference type="InterPro" id="IPR029063">
    <property type="entry name" value="SAM-dependent_MTases_sf"/>
</dbReference>
<evidence type="ECO:0000259" key="5">
    <source>
        <dbReference type="Pfam" id="PF13649"/>
    </source>
</evidence>
<dbReference type="InterPro" id="IPR005271">
    <property type="entry name" value="CmoA"/>
</dbReference>
<evidence type="ECO:0000256" key="3">
    <source>
        <dbReference type="HAMAP-Rule" id="MF_01589"/>
    </source>
</evidence>
<feature type="binding site" evidence="3 4">
    <location>
        <begin position="58"/>
        <end position="60"/>
    </location>
    <ligand>
        <name>S-adenosyl-L-methionine</name>
        <dbReference type="ChEBI" id="CHEBI:59789"/>
    </ligand>
</feature>
<feature type="binding site" evidence="3 4">
    <location>
        <position position="121"/>
    </location>
    <ligand>
        <name>S-adenosyl-L-methionine</name>
        <dbReference type="ChEBI" id="CHEBI:59789"/>
    </ligand>
</feature>
<dbReference type="GO" id="GO:1904047">
    <property type="term" value="F:S-adenosyl-L-methionine binding"/>
    <property type="evidence" value="ECO:0007669"/>
    <property type="project" value="UniProtKB-UniRule"/>
</dbReference>
<dbReference type="EC" id="2.1.3.-" evidence="3"/>
<dbReference type="SUPFAM" id="SSF53335">
    <property type="entry name" value="S-adenosyl-L-methionine-dependent methyltransferases"/>
    <property type="match status" value="1"/>
</dbReference>
<comment type="catalytic activity">
    <reaction evidence="3">
        <text>prephenate + S-adenosyl-L-methionine = carboxy-S-adenosyl-L-methionine + 3-phenylpyruvate + H2O</text>
        <dbReference type="Rhea" id="RHEA:51692"/>
        <dbReference type="ChEBI" id="CHEBI:15377"/>
        <dbReference type="ChEBI" id="CHEBI:18005"/>
        <dbReference type="ChEBI" id="CHEBI:29934"/>
        <dbReference type="ChEBI" id="CHEBI:59789"/>
        <dbReference type="ChEBI" id="CHEBI:134278"/>
    </reaction>
</comment>
<dbReference type="AlphaFoldDB" id="A0A6S6S435"/>
<dbReference type="EMBL" id="CACVAW010000004">
    <property type="protein sequence ID" value="CAA6800966.1"/>
    <property type="molecule type" value="Genomic_DNA"/>
</dbReference>
<feature type="domain" description="Methyltransferase" evidence="5">
    <location>
        <begin position="54"/>
        <end position="147"/>
    </location>
</feature>
<evidence type="ECO:0000256" key="4">
    <source>
        <dbReference type="PIRSR" id="PIRSR006325-1"/>
    </source>
</evidence>
<accession>A0A6S6S435</accession>
<keyword evidence="1 3" id="KW-0808">Transferase</keyword>
<sequence>MRDNVFVTPKKFEFDSEVASVFDDMLVRSIPFYKETMELISKLILKNASKNSKVLDIGCSTGNMLLNLVGNKELSLTGIDSSLPMIQRARQKADAYGIKCEFIHKDCLEYAFVEFDFIVCNYTMQFIQLEKRKQLLSKISRNLSENGFFIMSEKIVFEDENINKDITEIYYEFKKQNGYSELEIANKKEALENVLVPLTLKQNEELLLECGFNNVDIIFKWGNFVVFLCK</sequence>
<dbReference type="HAMAP" id="MF_01589">
    <property type="entry name" value="Cx_SAM_synthase"/>
    <property type="match status" value="1"/>
</dbReference>
<gene>
    <name evidence="3" type="primary">cmoA</name>
    <name evidence="6" type="ORF">HELGO_WM11013</name>
</gene>
<evidence type="ECO:0000256" key="1">
    <source>
        <dbReference type="ARBA" id="ARBA00022679"/>
    </source>
</evidence>
<dbReference type="CDD" id="cd02440">
    <property type="entry name" value="AdoMet_MTases"/>
    <property type="match status" value="1"/>
</dbReference>
<comment type="caution">
    <text evidence="3">Lacks conserved residue(s) required for the propagation of feature annotation.</text>
</comment>
<comment type="function">
    <text evidence="3">Catalyzes the conversion of S-adenosyl-L-methionine (SAM) to carboxy-S-adenosyl-L-methionine (Cx-SAM).</text>
</comment>
<feature type="binding site" evidence="3 4">
    <location>
        <position position="33"/>
    </location>
    <ligand>
        <name>S-adenosyl-L-methionine</name>
        <dbReference type="ChEBI" id="CHEBI:59789"/>
    </ligand>
</feature>
<name>A0A6S6S435_9BACT</name>
<keyword evidence="2 3" id="KW-0949">S-adenosyl-L-methionine</keyword>
<reference evidence="6" key="1">
    <citation type="submission" date="2020-01" db="EMBL/GenBank/DDBJ databases">
        <authorList>
            <person name="Meier V. D."/>
            <person name="Meier V D."/>
        </authorList>
    </citation>
    <scope>NUCLEOTIDE SEQUENCE</scope>
    <source>
        <strain evidence="6">HLG_WM_MAG_12</strain>
    </source>
</reference>
<dbReference type="PIRSF" id="PIRSF006325">
    <property type="entry name" value="MeTrfase_bac"/>
    <property type="match status" value="1"/>
</dbReference>
<dbReference type="GO" id="GO:0002098">
    <property type="term" value="P:tRNA wobble uridine modification"/>
    <property type="evidence" value="ECO:0007669"/>
    <property type="project" value="InterPro"/>
</dbReference>
<dbReference type="InterPro" id="IPR041698">
    <property type="entry name" value="Methyltransf_25"/>
</dbReference>
<dbReference type="Pfam" id="PF13649">
    <property type="entry name" value="Methyltransf_25"/>
    <property type="match status" value="1"/>
</dbReference>
<evidence type="ECO:0000256" key="2">
    <source>
        <dbReference type="ARBA" id="ARBA00022691"/>
    </source>
</evidence>
<protein>
    <recommendedName>
        <fullName evidence="3">Carboxy-S-adenosyl-L-methionine synthase</fullName>
        <shortName evidence="3">Cx-SAM synthase</shortName>
        <ecNumber evidence="3">2.1.3.-</ecNumber>
    </recommendedName>
</protein>
<dbReference type="GO" id="GO:0016743">
    <property type="term" value="F:carboxyl- or carbamoyltransferase activity"/>
    <property type="evidence" value="ECO:0007669"/>
    <property type="project" value="UniProtKB-UniRule"/>
</dbReference>
<organism evidence="6">
    <name type="scientific">uncultured Campylobacterales bacterium</name>
    <dbReference type="NCBI Taxonomy" id="352960"/>
    <lineage>
        <taxon>Bacteria</taxon>
        <taxon>Pseudomonadati</taxon>
        <taxon>Campylobacterota</taxon>
        <taxon>Epsilonproteobacteria</taxon>
        <taxon>Campylobacterales</taxon>
        <taxon>environmental samples</taxon>
    </lineage>
</organism>
<dbReference type="PANTHER" id="PTHR43861">
    <property type="entry name" value="TRANS-ACONITATE 2-METHYLTRANSFERASE-RELATED"/>
    <property type="match status" value="1"/>
</dbReference>
<dbReference type="NCBIfam" id="TIGR00740">
    <property type="entry name" value="carboxy-S-adenosyl-L-methionine synthase CmoA"/>
    <property type="match status" value="1"/>
</dbReference>
<dbReference type="PANTHER" id="PTHR43861:SF2">
    <property type="entry name" value="CARBOXY-S-ADENOSYL-L-METHIONINE SYNTHASE"/>
    <property type="match status" value="1"/>
</dbReference>
<dbReference type="Gene3D" id="3.40.50.150">
    <property type="entry name" value="Vaccinia Virus protein VP39"/>
    <property type="match status" value="1"/>
</dbReference>
<evidence type="ECO:0000313" key="6">
    <source>
        <dbReference type="EMBL" id="CAA6800966.1"/>
    </source>
</evidence>